<keyword evidence="4 7" id="KW-0812">Transmembrane</keyword>
<feature type="transmembrane region" description="Helical" evidence="7">
    <location>
        <begin position="464"/>
        <end position="482"/>
    </location>
</feature>
<accession>A0A317C1X5</accession>
<proteinExistence type="predicted"/>
<keyword evidence="2" id="KW-0813">Transport</keyword>
<protein>
    <submittedName>
        <fullName evidence="8">ABC transporter permease</fullName>
    </submittedName>
</protein>
<keyword evidence="6 7" id="KW-0472">Membrane</keyword>
<comment type="subcellular location">
    <subcellularLocation>
        <location evidence="1">Cell membrane</location>
        <topology evidence="1">Multi-pass membrane protein</topology>
    </subcellularLocation>
</comment>
<keyword evidence="3" id="KW-1003">Cell membrane</keyword>
<dbReference type="OrthoDB" id="7808588at2"/>
<dbReference type="InterPro" id="IPR035906">
    <property type="entry name" value="MetI-like_sf"/>
</dbReference>
<evidence type="ECO:0000256" key="1">
    <source>
        <dbReference type="ARBA" id="ARBA00004651"/>
    </source>
</evidence>
<evidence type="ECO:0000256" key="5">
    <source>
        <dbReference type="ARBA" id="ARBA00022989"/>
    </source>
</evidence>
<dbReference type="PANTHER" id="PTHR30043">
    <property type="entry name" value="PHOSPHONATES TRANSPORT SYSTEM PERMEASE PROTEIN"/>
    <property type="match status" value="1"/>
</dbReference>
<keyword evidence="5 7" id="KW-1133">Transmembrane helix</keyword>
<feature type="transmembrane region" description="Helical" evidence="7">
    <location>
        <begin position="111"/>
        <end position="134"/>
    </location>
</feature>
<evidence type="ECO:0000256" key="7">
    <source>
        <dbReference type="SAM" id="Phobius"/>
    </source>
</evidence>
<reference evidence="8 9" key="1">
    <citation type="submission" date="2018-05" db="EMBL/GenBank/DDBJ databases">
        <title>Leucothrix arctica sp. nov., isolated from Arctic seawater.</title>
        <authorList>
            <person name="Choi A."/>
            <person name="Baek K."/>
        </authorList>
    </citation>
    <scope>NUCLEOTIDE SEQUENCE [LARGE SCALE GENOMIC DNA]</scope>
    <source>
        <strain evidence="8 9">JCM 18388</strain>
    </source>
</reference>
<evidence type="ECO:0000313" key="9">
    <source>
        <dbReference type="Proteomes" id="UP000245539"/>
    </source>
</evidence>
<feature type="transmembrane region" description="Helical" evidence="7">
    <location>
        <begin position="306"/>
        <end position="331"/>
    </location>
</feature>
<dbReference type="Proteomes" id="UP000245539">
    <property type="component" value="Unassembled WGS sequence"/>
</dbReference>
<evidence type="ECO:0000256" key="4">
    <source>
        <dbReference type="ARBA" id="ARBA00022692"/>
    </source>
</evidence>
<dbReference type="PANTHER" id="PTHR30043:SF1">
    <property type="entry name" value="ABC TRANSPORT SYSTEM PERMEASE PROTEIN P69"/>
    <property type="match status" value="1"/>
</dbReference>
<feature type="transmembrane region" description="Helical" evidence="7">
    <location>
        <begin position="223"/>
        <end position="241"/>
    </location>
</feature>
<sequence>MALIKSPSVFRHSLRWNVSWLFVLSAVLCLFVADISIRSFDPWAELGRLVSGLLQPSMSGLDDIGLAVLQTLAFAMLGVALGSVCGLFLALVFHWRWIRMMCALLRAVHELFWALIFLQIFGLHPLTGLLALAIPYAATFAKIYAEILEEGDRSAFDVLSHQTGWVSAFFYARLPDLWQHFKTYTAYRMECGLRSSAVLGFVGLPTLGYSLSTAFMEGQYSQVWALLILFYLLIASLKYWLRPSLIPVYLCVAPFVISNDQTISFANVARFFTQDIVPSPLLKGESLVGLWQWFADLFMTQALPGIINTLVLSQIALVATGLLSLGLFPIISKQFFGRVGRGLGHVFLVVMRSTPEYILAFILLLLWGPSMLPAIVALVLHNASIIGHLVGRFSNDVRLRQDAPTGINRYTYELIPRVYGQFLAFLFYRWEVIIRETAILGILGVATLGFYIDSAIQEIRFDRAMVLILITAILNIVIDGLSRYIRNRIRLSQAINIR</sequence>
<evidence type="ECO:0000313" key="8">
    <source>
        <dbReference type="EMBL" id="PWQ92191.1"/>
    </source>
</evidence>
<evidence type="ECO:0000256" key="2">
    <source>
        <dbReference type="ARBA" id="ARBA00022448"/>
    </source>
</evidence>
<organism evidence="8 9">
    <name type="scientific">Leucothrix pacifica</name>
    <dbReference type="NCBI Taxonomy" id="1247513"/>
    <lineage>
        <taxon>Bacteria</taxon>
        <taxon>Pseudomonadati</taxon>
        <taxon>Pseudomonadota</taxon>
        <taxon>Gammaproteobacteria</taxon>
        <taxon>Thiotrichales</taxon>
        <taxon>Thiotrichaceae</taxon>
        <taxon>Leucothrix</taxon>
    </lineage>
</organism>
<comment type="caution">
    <text evidence="8">The sequence shown here is derived from an EMBL/GenBank/DDBJ whole genome shotgun (WGS) entry which is preliminary data.</text>
</comment>
<dbReference type="Gene3D" id="1.10.3720.10">
    <property type="entry name" value="MetI-like"/>
    <property type="match status" value="1"/>
</dbReference>
<dbReference type="GO" id="GO:0005886">
    <property type="term" value="C:plasma membrane"/>
    <property type="evidence" value="ECO:0007669"/>
    <property type="project" value="UniProtKB-SubCell"/>
</dbReference>
<name>A0A317C1X5_9GAMM</name>
<dbReference type="AlphaFoldDB" id="A0A317C1X5"/>
<gene>
    <name evidence="8" type="ORF">DKW60_22460</name>
</gene>
<evidence type="ECO:0000256" key="6">
    <source>
        <dbReference type="ARBA" id="ARBA00023136"/>
    </source>
</evidence>
<feature type="transmembrane region" description="Helical" evidence="7">
    <location>
        <begin position="64"/>
        <end position="91"/>
    </location>
</feature>
<evidence type="ECO:0000256" key="3">
    <source>
        <dbReference type="ARBA" id="ARBA00022475"/>
    </source>
</evidence>
<dbReference type="SUPFAM" id="SSF161098">
    <property type="entry name" value="MetI-like"/>
    <property type="match status" value="2"/>
</dbReference>
<feature type="transmembrane region" description="Helical" evidence="7">
    <location>
        <begin position="432"/>
        <end position="452"/>
    </location>
</feature>
<keyword evidence="9" id="KW-1185">Reference proteome</keyword>
<dbReference type="EMBL" id="QGKM01000111">
    <property type="protein sequence ID" value="PWQ92191.1"/>
    <property type="molecule type" value="Genomic_DNA"/>
</dbReference>
<dbReference type="RefSeq" id="WP_109839895.1">
    <property type="nucleotide sequence ID" value="NZ_QGKM01000111.1"/>
</dbReference>